<comment type="similarity">
    <text evidence="1">Belongs to the PGI/PMI family.</text>
</comment>
<dbReference type="InterPro" id="IPR001347">
    <property type="entry name" value="SIS_dom"/>
</dbReference>
<comment type="caution">
    <text evidence="4">The sequence shown here is derived from an EMBL/GenBank/DDBJ whole genome shotgun (WGS) entry which is preliminary data.</text>
</comment>
<dbReference type="AlphaFoldDB" id="A0A660S811"/>
<evidence type="ECO:0000256" key="1">
    <source>
        <dbReference type="ARBA" id="ARBA00010523"/>
    </source>
</evidence>
<sequence>MIISNDDIMKFTKRFADDFLEGLNKDIIPLNFEPERIFYTGMGGSGVCGEVLKDILSDNGIPVYVNHNYGYFNEKFGDKDLHLFSSYSGNTEETLSAFEEAGDLKNRYIISSGGKLTELAKRKGIPILQQKEGYQPRLIFPFTLGLVLNLLQYFKKCNCDKDRVVNKLRSVLEDTYLNEKSINLAESIKDKLVVLYSSLNIHGVSLRFAAQLNENSKLFVHSAFFSECNHNEILSIKHLAKLHGFVIFIKSKYDNDRIKLRMNIIEQMLKENGVNVSSVEVESDNFTEEIISLIFFLDLLSVHTAIKRKVIAGDIDEIENLKKELAKE</sequence>
<dbReference type="SUPFAM" id="SSF53697">
    <property type="entry name" value="SIS domain"/>
    <property type="match status" value="1"/>
</dbReference>
<dbReference type="CDD" id="cd05637">
    <property type="entry name" value="SIS_PGI_PMI_2"/>
    <property type="match status" value="1"/>
</dbReference>
<gene>
    <name evidence="4" type="ORF">DRP44_04270</name>
</gene>
<evidence type="ECO:0000259" key="3">
    <source>
        <dbReference type="PROSITE" id="PS51464"/>
    </source>
</evidence>
<dbReference type="GO" id="GO:0004476">
    <property type="term" value="F:mannose-6-phosphate isomerase activity"/>
    <property type="evidence" value="ECO:0007669"/>
    <property type="project" value="InterPro"/>
</dbReference>
<dbReference type="GO" id="GO:0004347">
    <property type="term" value="F:glucose-6-phosphate isomerase activity"/>
    <property type="evidence" value="ECO:0007669"/>
    <property type="project" value="InterPro"/>
</dbReference>
<protein>
    <recommendedName>
        <fullName evidence="3">SIS domain-containing protein</fullName>
    </recommendedName>
</protein>
<evidence type="ECO:0000256" key="2">
    <source>
        <dbReference type="ARBA" id="ARBA00023235"/>
    </source>
</evidence>
<dbReference type="GO" id="GO:0005975">
    <property type="term" value="P:carbohydrate metabolic process"/>
    <property type="evidence" value="ECO:0007669"/>
    <property type="project" value="InterPro"/>
</dbReference>
<dbReference type="GO" id="GO:1901135">
    <property type="term" value="P:carbohydrate derivative metabolic process"/>
    <property type="evidence" value="ECO:0007669"/>
    <property type="project" value="InterPro"/>
</dbReference>
<dbReference type="Gene3D" id="3.40.50.10490">
    <property type="entry name" value="Glucose-6-phosphate isomerase like protein, domain 1"/>
    <property type="match status" value="2"/>
</dbReference>
<accession>A0A660S811</accession>
<dbReference type="Proteomes" id="UP000282321">
    <property type="component" value="Unassembled WGS sequence"/>
</dbReference>
<dbReference type="PROSITE" id="PS51464">
    <property type="entry name" value="SIS"/>
    <property type="match status" value="1"/>
</dbReference>
<reference evidence="4 5" key="1">
    <citation type="submission" date="2018-06" db="EMBL/GenBank/DDBJ databases">
        <title>Extensive metabolic versatility and redundancy in microbially diverse, dynamic hydrothermal sediments.</title>
        <authorList>
            <person name="Dombrowski N."/>
            <person name="Teske A."/>
            <person name="Baker B.J."/>
        </authorList>
    </citation>
    <scope>NUCLEOTIDE SEQUENCE [LARGE SCALE GENOMIC DNA]</scope>
    <source>
        <strain evidence="4">B35_G9</strain>
    </source>
</reference>
<evidence type="ECO:0000313" key="5">
    <source>
        <dbReference type="Proteomes" id="UP000282321"/>
    </source>
</evidence>
<dbReference type="GO" id="GO:0097367">
    <property type="term" value="F:carbohydrate derivative binding"/>
    <property type="evidence" value="ECO:0007669"/>
    <property type="project" value="InterPro"/>
</dbReference>
<keyword evidence="2" id="KW-0413">Isomerase</keyword>
<dbReference type="EMBL" id="QNBC01000045">
    <property type="protein sequence ID" value="RKX66394.1"/>
    <property type="molecule type" value="Genomic_DNA"/>
</dbReference>
<proteinExistence type="inferred from homology"/>
<dbReference type="InterPro" id="IPR046348">
    <property type="entry name" value="SIS_dom_sf"/>
</dbReference>
<evidence type="ECO:0000313" key="4">
    <source>
        <dbReference type="EMBL" id="RKX66394.1"/>
    </source>
</evidence>
<name>A0A660S811_UNCT6</name>
<dbReference type="InterPro" id="IPR019490">
    <property type="entry name" value="Glu6P/Mann6P_isomerase_C"/>
</dbReference>
<organism evidence="4 5">
    <name type="scientific">candidate division TA06 bacterium</name>
    <dbReference type="NCBI Taxonomy" id="2250710"/>
    <lineage>
        <taxon>Bacteria</taxon>
        <taxon>Bacteria division TA06</taxon>
    </lineage>
</organism>
<dbReference type="Pfam" id="PF10432">
    <property type="entry name" value="bact-PGI_C"/>
    <property type="match status" value="1"/>
</dbReference>
<feature type="domain" description="SIS" evidence="3">
    <location>
        <begin position="27"/>
        <end position="162"/>
    </location>
</feature>